<keyword evidence="4" id="KW-1185">Reference proteome</keyword>
<sequence length="168" mass="18241">MRKLLILATVALTGCAAINESRFNPLNWFGSSQPDPAAMDVANAEVNPLIPRRRVSFFINNQPEAFAGRPIAQITEVLVERRPGGAIIRATGQANRVGPFDVRLIADEAASVDGTLVFDLKALQQAGPRSTNPRARQVTVGRWITDQDLAGIRTVTVRGADNARSVRR</sequence>
<dbReference type="Proteomes" id="UP000755667">
    <property type="component" value="Unassembled WGS sequence"/>
</dbReference>
<gene>
    <name evidence="1" type="ORF">JQX41_05980</name>
    <name evidence="2" type="ORF">JQX48_05985</name>
</gene>
<evidence type="ECO:0000313" key="4">
    <source>
        <dbReference type="Proteomes" id="UP000809440"/>
    </source>
</evidence>
<dbReference type="Proteomes" id="UP000809440">
    <property type="component" value="Unassembled WGS sequence"/>
</dbReference>
<dbReference type="EMBL" id="JAFBXF010000003">
    <property type="protein sequence ID" value="MBM2416508.1"/>
    <property type="molecule type" value="Genomic_DNA"/>
</dbReference>
<dbReference type="EMBL" id="JAFBXE010000003">
    <property type="protein sequence ID" value="MBM2411840.1"/>
    <property type="molecule type" value="Genomic_DNA"/>
</dbReference>
<organism evidence="1 3">
    <name type="scientific">Marivita cryptomonadis</name>
    <dbReference type="NCBI Taxonomy" id="505252"/>
    <lineage>
        <taxon>Bacteria</taxon>
        <taxon>Pseudomonadati</taxon>
        <taxon>Pseudomonadota</taxon>
        <taxon>Alphaproteobacteria</taxon>
        <taxon>Rhodobacterales</taxon>
        <taxon>Roseobacteraceae</taxon>
        <taxon>Marivita</taxon>
    </lineage>
</organism>
<dbReference type="RefSeq" id="WP_085629941.1">
    <property type="nucleotide sequence ID" value="NZ_JAFBWU010000003.1"/>
</dbReference>
<dbReference type="PROSITE" id="PS51257">
    <property type="entry name" value="PROKAR_LIPOPROTEIN"/>
    <property type="match status" value="1"/>
</dbReference>
<evidence type="ECO:0000313" key="1">
    <source>
        <dbReference type="EMBL" id="MBM2411840.1"/>
    </source>
</evidence>
<accession>A0A9Q2RZ49</accession>
<proteinExistence type="predicted"/>
<protein>
    <recommendedName>
        <fullName evidence="5">Lipoprotein</fullName>
    </recommendedName>
</protein>
<name>A0A9Q2RZ49_9RHOB</name>
<dbReference type="AlphaFoldDB" id="A0A9Q2RZ49"/>
<comment type="caution">
    <text evidence="1">The sequence shown here is derived from an EMBL/GenBank/DDBJ whole genome shotgun (WGS) entry which is preliminary data.</text>
</comment>
<evidence type="ECO:0008006" key="5">
    <source>
        <dbReference type="Google" id="ProtNLM"/>
    </source>
</evidence>
<evidence type="ECO:0000313" key="3">
    <source>
        <dbReference type="Proteomes" id="UP000755667"/>
    </source>
</evidence>
<dbReference type="OrthoDB" id="7773807at2"/>
<reference evidence="1 4" key="1">
    <citation type="submission" date="2021-01" db="EMBL/GenBank/DDBJ databases">
        <title>Diatom-associated Roseobacters Show Island Model of Population Structure.</title>
        <authorList>
            <person name="Qu L."/>
            <person name="Feng X."/>
            <person name="Chen Y."/>
            <person name="Li L."/>
            <person name="Wang X."/>
            <person name="Hu Z."/>
            <person name="Wang H."/>
            <person name="Luo H."/>
        </authorList>
    </citation>
    <scope>NUCLEOTIDE SEQUENCE</scope>
    <source>
        <strain evidence="2 4">CC28-63</strain>
        <strain evidence="1">CC28-69</strain>
    </source>
</reference>
<evidence type="ECO:0000313" key="2">
    <source>
        <dbReference type="EMBL" id="MBM2416508.1"/>
    </source>
</evidence>
<dbReference type="GeneID" id="62641383"/>